<accession>A0ABQ5K8V1</accession>
<keyword evidence="2" id="KW-1185">Reference proteome</keyword>
<proteinExistence type="predicted"/>
<protein>
    <submittedName>
        <fullName evidence="1">Uncharacterized protein</fullName>
    </submittedName>
</protein>
<dbReference type="EMBL" id="BQXS01000050">
    <property type="protein sequence ID" value="GKT27765.1"/>
    <property type="molecule type" value="Genomic_DNA"/>
</dbReference>
<organism evidence="1 2">
    <name type="scientific">Aduncisulcus paluster</name>
    <dbReference type="NCBI Taxonomy" id="2918883"/>
    <lineage>
        <taxon>Eukaryota</taxon>
        <taxon>Metamonada</taxon>
        <taxon>Carpediemonas-like organisms</taxon>
        <taxon>Aduncisulcus</taxon>
    </lineage>
</organism>
<comment type="caution">
    <text evidence="1">The sequence shown here is derived from an EMBL/GenBank/DDBJ whole genome shotgun (WGS) entry which is preliminary data.</text>
</comment>
<sequence length="72" mass="8699">MDPEIKHSIGFSDERFEEFKKEDWTPDTMNDEIERHWEQKWDDLQADDSIIKHIRDQLKDSGKLEEEPGKPE</sequence>
<reference evidence="1" key="1">
    <citation type="submission" date="2022-03" db="EMBL/GenBank/DDBJ databases">
        <title>Draft genome sequence of Aduncisulcus paluster, a free-living microaerophilic Fornicata.</title>
        <authorList>
            <person name="Yuyama I."/>
            <person name="Kume K."/>
            <person name="Tamura T."/>
            <person name="Inagaki Y."/>
            <person name="Hashimoto T."/>
        </authorList>
    </citation>
    <scope>NUCLEOTIDE SEQUENCE</scope>
    <source>
        <strain evidence="1">NY0171</strain>
    </source>
</reference>
<evidence type="ECO:0000313" key="2">
    <source>
        <dbReference type="Proteomes" id="UP001057375"/>
    </source>
</evidence>
<dbReference type="Proteomes" id="UP001057375">
    <property type="component" value="Unassembled WGS sequence"/>
</dbReference>
<evidence type="ECO:0000313" key="1">
    <source>
        <dbReference type="EMBL" id="GKT27765.1"/>
    </source>
</evidence>
<name>A0ABQ5K8V1_9EUKA</name>
<gene>
    <name evidence="1" type="ORF">ADUPG1_000165</name>
</gene>